<feature type="domain" description="FecR protein" evidence="2">
    <location>
        <begin position="151"/>
        <end position="245"/>
    </location>
</feature>
<evidence type="ECO:0000313" key="5">
    <source>
        <dbReference type="EMBL" id="MDB9223253.1"/>
    </source>
</evidence>
<organism evidence="6 8">
    <name type="scientific">Odoribacter splanchnicus</name>
    <dbReference type="NCBI Taxonomy" id="28118"/>
    <lineage>
        <taxon>Bacteria</taxon>
        <taxon>Pseudomonadati</taxon>
        <taxon>Bacteroidota</taxon>
        <taxon>Bacteroidia</taxon>
        <taxon>Bacteroidales</taxon>
        <taxon>Odoribacteraceae</taxon>
        <taxon>Odoribacter</taxon>
    </lineage>
</organism>
<dbReference type="Proteomes" id="UP001212263">
    <property type="component" value="Unassembled WGS sequence"/>
</dbReference>
<dbReference type="PANTHER" id="PTHR30273">
    <property type="entry name" value="PERIPLASMIC SIGNAL SENSOR AND SIGMA FACTOR ACTIVATOR FECR-RELATED"/>
    <property type="match status" value="1"/>
</dbReference>
<dbReference type="RefSeq" id="WP_013610824.1">
    <property type="nucleotide sequence ID" value="NZ_JABWDG010000028.1"/>
</dbReference>
<dbReference type="EMBL" id="QRYW01000005">
    <property type="protein sequence ID" value="RGV29897.1"/>
    <property type="molecule type" value="Genomic_DNA"/>
</dbReference>
<keyword evidence="1" id="KW-0812">Transmembrane</keyword>
<dbReference type="FunFam" id="2.60.120.1440:FF:000001">
    <property type="entry name" value="Putative anti-sigma factor"/>
    <property type="match status" value="1"/>
</dbReference>
<dbReference type="PANTHER" id="PTHR30273:SF2">
    <property type="entry name" value="PROTEIN FECR"/>
    <property type="match status" value="1"/>
</dbReference>
<dbReference type="GeneID" id="61273736"/>
<keyword evidence="1" id="KW-1133">Transmembrane helix</keyword>
<evidence type="ECO:0000259" key="2">
    <source>
        <dbReference type="Pfam" id="PF04773"/>
    </source>
</evidence>
<accession>A0A3D1UIR0</accession>
<dbReference type="InterPro" id="IPR032508">
    <property type="entry name" value="FecR_C"/>
</dbReference>
<dbReference type="Proteomes" id="UP001199750">
    <property type="component" value="Unassembled WGS sequence"/>
</dbReference>
<dbReference type="Proteomes" id="UP000283426">
    <property type="component" value="Unassembled WGS sequence"/>
</dbReference>
<dbReference type="InterPro" id="IPR012373">
    <property type="entry name" value="Ferrdict_sens_TM"/>
</dbReference>
<proteinExistence type="predicted"/>
<evidence type="ECO:0000313" key="9">
    <source>
        <dbReference type="Proteomes" id="UP000284434"/>
    </source>
</evidence>
<name>A0A3D1UIR0_9BACT</name>
<sequence length="359" mass="41077">MKTDTEKYLNRPIGENEDELLDEIWNSLRAKECGEHILDRNYQDVKSRIRRRRNTRRMYWISSGVAAACVFVSLFLVFRPTALQEVTVYTQLGHMGISVCNEQVQLLVGDSAVSNLGGDAKINIDKHSNVALQSADGKKIMLQKAKILKIYVPSGKHFNLELADGTRIVLNADTWFEYPSTFDSQPERRVKIKGEGFFEVKSDTTKPFYVEIPNSESIRVLGTCFNVSAYEDNTENVTTLLSGKIAYHVPENNRTVTLSPNEQIRVDKETNKMEKYEVDAAEYSMWKEGVIYFNNEKLSVLAKKLSRMYGIDIQVSEEHRDSRFSGMIRHERGIDYITKLLTTTSNIECIIENGVIYLK</sequence>
<dbReference type="EMBL" id="JAQMRD010000010">
    <property type="protein sequence ID" value="MDB9223253.1"/>
    <property type="molecule type" value="Genomic_DNA"/>
</dbReference>
<protein>
    <submittedName>
        <fullName evidence="4">DUF4974 domain-containing protein</fullName>
    </submittedName>
    <submittedName>
        <fullName evidence="6">FecR family protein</fullName>
    </submittedName>
</protein>
<gene>
    <name evidence="6" type="ORF">DWW24_03245</name>
    <name evidence="7" type="ORF">DXA53_13830</name>
    <name evidence="4" type="ORF">L0P03_15190</name>
    <name evidence="5" type="ORF">PN645_09585</name>
</gene>
<reference evidence="8 9" key="1">
    <citation type="submission" date="2018-08" db="EMBL/GenBank/DDBJ databases">
        <title>A genome reference for cultivated species of the human gut microbiota.</title>
        <authorList>
            <person name="Zou Y."/>
            <person name="Xue W."/>
            <person name="Luo G."/>
        </authorList>
    </citation>
    <scope>NUCLEOTIDE SEQUENCE [LARGE SCALE GENOMIC DNA]</scope>
    <source>
        <strain evidence="6 8">AF14-6AC</strain>
        <strain evidence="7 9">OF03-11</strain>
    </source>
</reference>
<dbReference type="Gene3D" id="3.55.50.30">
    <property type="match status" value="1"/>
</dbReference>
<evidence type="ECO:0000256" key="1">
    <source>
        <dbReference type="SAM" id="Phobius"/>
    </source>
</evidence>
<feature type="domain" description="Protein FecR C-terminal" evidence="3">
    <location>
        <begin position="291"/>
        <end position="357"/>
    </location>
</feature>
<comment type="caution">
    <text evidence="6">The sequence shown here is derived from an EMBL/GenBank/DDBJ whole genome shotgun (WGS) entry which is preliminary data.</text>
</comment>
<dbReference type="Pfam" id="PF04773">
    <property type="entry name" value="FecR"/>
    <property type="match status" value="1"/>
</dbReference>
<evidence type="ECO:0000313" key="7">
    <source>
        <dbReference type="EMBL" id="RGY05036.1"/>
    </source>
</evidence>
<reference evidence="4" key="2">
    <citation type="submission" date="2022-01" db="EMBL/GenBank/DDBJ databases">
        <title>Collection of gut derived symbiotic bacterial strains cultured from healthy donors.</title>
        <authorList>
            <person name="Lin H."/>
            <person name="Kohout C."/>
            <person name="Waligurski E."/>
            <person name="Pamer E.G."/>
        </authorList>
    </citation>
    <scope>NUCLEOTIDE SEQUENCE</scope>
    <source>
        <strain evidence="4">DFI.1.149</strain>
    </source>
</reference>
<evidence type="ECO:0000313" key="8">
    <source>
        <dbReference type="Proteomes" id="UP000283426"/>
    </source>
</evidence>
<dbReference type="AlphaFoldDB" id="A0A3D1UIR0"/>
<dbReference type="EMBL" id="JAKNDN010000031">
    <property type="protein sequence ID" value="MCG4961183.1"/>
    <property type="molecule type" value="Genomic_DNA"/>
</dbReference>
<dbReference type="InterPro" id="IPR006860">
    <property type="entry name" value="FecR"/>
</dbReference>
<keyword evidence="1" id="KW-0472">Membrane</keyword>
<dbReference type="Gene3D" id="2.60.120.1440">
    <property type="match status" value="1"/>
</dbReference>
<dbReference type="Proteomes" id="UP000284434">
    <property type="component" value="Unassembled WGS sequence"/>
</dbReference>
<dbReference type="EMBL" id="QSCO01000020">
    <property type="protein sequence ID" value="RGY05036.1"/>
    <property type="molecule type" value="Genomic_DNA"/>
</dbReference>
<reference evidence="5" key="3">
    <citation type="submission" date="2023-01" db="EMBL/GenBank/DDBJ databases">
        <title>Human gut microbiome strain richness.</title>
        <authorList>
            <person name="Chen-Liaw A."/>
        </authorList>
    </citation>
    <scope>NUCLEOTIDE SEQUENCE</scope>
    <source>
        <strain evidence="5">RTP21484st1_B7_RTP21484_190118</strain>
    </source>
</reference>
<evidence type="ECO:0000313" key="6">
    <source>
        <dbReference type="EMBL" id="RGV29897.1"/>
    </source>
</evidence>
<dbReference type="GO" id="GO:0016989">
    <property type="term" value="F:sigma factor antagonist activity"/>
    <property type="evidence" value="ECO:0007669"/>
    <property type="project" value="TreeGrafter"/>
</dbReference>
<evidence type="ECO:0000313" key="4">
    <source>
        <dbReference type="EMBL" id="MCG4961183.1"/>
    </source>
</evidence>
<evidence type="ECO:0000259" key="3">
    <source>
        <dbReference type="Pfam" id="PF16344"/>
    </source>
</evidence>
<feature type="transmembrane region" description="Helical" evidence="1">
    <location>
        <begin position="58"/>
        <end position="78"/>
    </location>
</feature>
<dbReference type="Pfam" id="PF16344">
    <property type="entry name" value="FecR_C"/>
    <property type="match status" value="1"/>
</dbReference>